<evidence type="ECO:0000313" key="2">
    <source>
        <dbReference type="Proteomes" id="UP000242502"/>
    </source>
</evidence>
<accession>A0A1D2QLD9</accession>
<gene>
    <name evidence="1" type="ORF">AB835_14470</name>
</gene>
<organism evidence="1 2">
    <name type="scientific">Candidatus Endobugula sertula</name>
    <name type="common">Bugula neritina bacterial symbiont</name>
    <dbReference type="NCBI Taxonomy" id="62101"/>
    <lineage>
        <taxon>Bacteria</taxon>
        <taxon>Pseudomonadati</taxon>
        <taxon>Pseudomonadota</taxon>
        <taxon>Gammaproteobacteria</taxon>
        <taxon>Cellvibrionales</taxon>
        <taxon>Cellvibrionaceae</taxon>
        <taxon>Candidatus Endobugula</taxon>
    </lineage>
</organism>
<reference evidence="1 2" key="1">
    <citation type="journal article" date="2016" name="Appl. Environ. Microbiol.">
        <title>Lack of Overt Genome Reduction in the Bryostatin-Producing Bryozoan Symbiont "Candidatus Endobugula sertula".</title>
        <authorList>
            <person name="Miller I.J."/>
            <person name="Vanee N."/>
            <person name="Fong S.S."/>
            <person name="Lim-Fong G.E."/>
            <person name="Kwan J.C."/>
        </authorList>
    </citation>
    <scope>NUCLEOTIDE SEQUENCE [LARGE SCALE GENOMIC DNA]</scope>
    <source>
        <strain evidence="1">AB1-4</strain>
    </source>
</reference>
<name>A0A1D2QLD9_9GAMM</name>
<dbReference type="EMBL" id="MDLC01000089">
    <property type="protein sequence ID" value="ODS22388.1"/>
    <property type="molecule type" value="Genomic_DNA"/>
</dbReference>
<dbReference type="AlphaFoldDB" id="A0A1D2QLD9"/>
<evidence type="ECO:0000313" key="1">
    <source>
        <dbReference type="EMBL" id="ODS22388.1"/>
    </source>
</evidence>
<dbReference type="Proteomes" id="UP000242502">
    <property type="component" value="Unassembled WGS sequence"/>
</dbReference>
<sequence>MRQQYEFAIKTGQTKPKSIQKISSKTLFCKAREMLRALKDFQESATGYVISTVAAATTIASLTFSDAAQAENPVTAQPVAATQSLNAGERGLDGVQGIQDMEEYSRDASIQGVGIFINLQKNPPLTGEQIGEIFRNKFGEKKVPVQYRYNQSRGTATNITFYIKGVNYTYNISEVIEKFDTLVSRHSGAWTLETAALDDNNQTLALNQQ</sequence>
<comment type="caution">
    <text evidence="1">The sequence shown here is derived from an EMBL/GenBank/DDBJ whole genome shotgun (WGS) entry which is preliminary data.</text>
</comment>
<proteinExistence type="predicted"/>
<protein>
    <submittedName>
        <fullName evidence="1">Uncharacterized protein</fullName>
    </submittedName>
</protein>